<dbReference type="EMBL" id="PZZL01000003">
    <property type="protein sequence ID" value="PTM60552.1"/>
    <property type="molecule type" value="Genomic_DNA"/>
</dbReference>
<accession>A0A2T4ZF88</accession>
<organism evidence="1 2">
    <name type="scientific">Phreatobacter oligotrophus</name>
    <dbReference type="NCBI Taxonomy" id="1122261"/>
    <lineage>
        <taxon>Bacteria</taxon>
        <taxon>Pseudomonadati</taxon>
        <taxon>Pseudomonadota</taxon>
        <taxon>Alphaproteobacteria</taxon>
        <taxon>Hyphomicrobiales</taxon>
        <taxon>Phreatobacteraceae</taxon>
        <taxon>Phreatobacter</taxon>
    </lineage>
</organism>
<sequence>MKTATAAPLVPRQPAREPLEARYGAIGISAVAAAAPFTAARKGAPRPRTLAEPVSMD</sequence>
<dbReference type="AlphaFoldDB" id="A0A2T4ZF88"/>
<evidence type="ECO:0000313" key="1">
    <source>
        <dbReference type="EMBL" id="PTM60552.1"/>
    </source>
</evidence>
<evidence type="ECO:0000313" key="2">
    <source>
        <dbReference type="Proteomes" id="UP000241808"/>
    </source>
</evidence>
<dbReference type="Proteomes" id="UP000241808">
    <property type="component" value="Unassembled WGS sequence"/>
</dbReference>
<name>A0A2T4ZF88_9HYPH</name>
<reference evidence="1 2" key="1">
    <citation type="submission" date="2018-04" db="EMBL/GenBank/DDBJ databases">
        <title>Genomic Encyclopedia of Archaeal and Bacterial Type Strains, Phase II (KMG-II): from individual species to whole genera.</title>
        <authorList>
            <person name="Goeker M."/>
        </authorList>
    </citation>
    <scope>NUCLEOTIDE SEQUENCE [LARGE SCALE GENOMIC DNA]</scope>
    <source>
        <strain evidence="1 2">DSM 25521</strain>
    </source>
</reference>
<protein>
    <submittedName>
        <fullName evidence="1">Uncharacterized protein</fullName>
    </submittedName>
</protein>
<dbReference type="RefSeq" id="WP_170118192.1">
    <property type="nucleotide sequence ID" value="NZ_PZZL01000003.1"/>
</dbReference>
<gene>
    <name evidence="1" type="ORF">C8P69_103486</name>
</gene>
<proteinExistence type="predicted"/>
<comment type="caution">
    <text evidence="1">The sequence shown here is derived from an EMBL/GenBank/DDBJ whole genome shotgun (WGS) entry which is preliminary data.</text>
</comment>
<keyword evidence="2" id="KW-1185">Reference proteome</keyword>